<dbReference type="Pfam" id="PF05368">
    <property type="entry name" value="NmrA"/>
    <property type="match status" value="1"/>
</dbReference>
<protein>
    <recommendedName>
        <fullName evidence="3">NmrA-like domain-containing protein</fullName>
    </recommendedName>
</protein>
<dbReference type="PANTHER" id="PTHR47706">
    <property type="entry name" value="NMRA-LIKE FAMILY PROTEIN"/>
    <property type="match status" value="1"/>
</dbReference>
<dbReference type="InterPro" id="IPR051609">
    <property type="entry name" value="NmrA/Isoflavone_reductase-like"/>
</dbReference>
<accession>A0AAD9SD75</accession>
<evidence type="ECO:0000256" key="2">
    <source>
        <dbReference type="ARBA" id="ARBA00023002"/>
    </source>
</evidence>
<evidence type="ECO:0000259" key="3">
    <source>
        <dbReference type="Pfam" id="PF05368"/>
    </source>
</evidence>
<dbReference type="InterPro" id="IPR008030">
    <property type="entry name" value="NmrA-like"/>
</dbReference>
<dbReference type="InterPro" id="IPR045312">
    <property type="entry name" value="PCBER-like"/>
</dbReference>
<dbReference type="InterPro" id="IPR036291">
    <property type="entry name" value="NAD(P)-bd_dom_sf"/>
</dbReference>
<keyword evidence="1" id="KW-0521">NADP</keyword>
<dbReference type="CDD" id="cd05259">
    <property type="entry name" value="PCBER_SDR_a"/>
    <property type="match status" value="1"/>
</dbReference>
<dbReference type="SUPFAM" id="SSF51735">
    <property type="entry name" value="NAD(P)-binding Rossmann-fold domains"/>
    <property type="match status" value="1"/>
</dbReference>
<dbReference type="EMBL" id="JAUJFL010000004">
    <property type="protein sequence ID" value="KAK2604513.1"/>
    <property type="molecule type" value="Genomic_DNA"/>
</dbReference>
<sequence>MKVIIFGASGETGRSIVKGLLESATQFDITAVSRKTSLNSKNNDELRKLGVQVVAADLKGPADDLVGLLKGADVVISSVNAIVLLDQIPLVDAAKKAGVGRFIPCTFATACPPMGVMKLRETKEKVLNHIKKIYLPYTIIDVGWWYEISPPRVPSGRIDYGLMMAVTHLFGDGSAPSGLTYTKDIGKYVARIIADPRTLNNMVYVHNELWTQRQIFDKVEELSGEKLERNYLSGEELQAQAAKLLGPDQVEPADTMLLMRLWGVEYQYSWGIRGDNTPENAKYLGYLLGKELYPDVEFTSFESYLKELLEGKARKVYV</sequence>
<organism evidence="4 5">
    <name type="scientific">Phomopsis amygdali</name>
    <name type="common">Fusicoccum amygdali</name>
    <dbReference type="NCBI Taxonomy" id="1214568"/>
    <lineage>
        <taxon>Eukaryota</taxon>
        <taxon>Fungi</taxon>
        <taxon>Dikarya</taxon>
        <taxon>Ascomycota</taxon>
        <taxon>Pezizomycotina</taxon>
        <taxon>Sordariomycetes</taxon>
        <taxon>Sordariomycetidae</taxon>
        <taxon>Diaporthales</taxon>
        <taxon>Diaporthaceae</taxon>
        <taxon>Diaporthe</taxon>
    </lineage>
</organism>
<evidence type="ECO:0000256" key="1">
    <source>
        <dbReference type="ARBA" id="ARBA00022857"/>
    </source>
</evidence>
<keyword evidence="5" id="KW-1185">Reference proteome</keyword>
<gene>
    <name evidence="4" type="ORF">N8I77_007437</name>
</gene>
<proteinExistence type="predicted"/>
<dbReference type="Gene3D" id="3.40.50.720">
    <property type="entry name" value="NAD(P)-binding Rossmann-like Domain"/>
    <property type="match status" value="1"/>
</dbReference>
<dbReference type="Proteomes" id="UP001265746">
    <property type="component" value="Unassembled WGS sequence"/>
</dbReference>
<reference evidence="4" key="1">
    <citation type="submission" date="2023-06" db="EMBL/GenBank/DDBJ databases">
        <authorList>
            <person name="Noh H."/>
        </authorList>
    </citation>
    <scope>NUCLEOTIDE SEQUENCE</scope>
    <source>
        <strain evidence="4">DUCC20226</strain>
    </source>
</reference>
<dbReference type="Gene3D" id="3.90.25.10">
    <property type="entry name" value="UDP-galactose 4-epimerase, domain 1"/>
    <property type="match status" value="1"/>
</dbReference>
<keyword evidence="2" id="KW-0560">Oxidoreductase</keyword>
<evidence type="ECO:0000313" key="4">
    <source>
        <dbReference type="EMBL" id="KAK2604513.1"/>
    </source>
</evidence>
<comment type="caution">
    <text evidence="4">The sequence shown here is derived from an EMBL/GenBank/DDBJ whole genome shotgun (WGS) entry which is preliminary data.</text>
</comment>
<dbReference type="AlphaFoldDB" id="A0AAD9SD75"/>
<dbReference type="PANTHER" id="PTHR47706:SF9">
    <property type="entry name" value="NMRA-LIKE DOMAIN-CONTAINING PROTEIN-RELATED"/>
    <property type="match status" value="1"/>
</dbReference>
<feature type="domain" description="NmrA-like" evidence="3">
    <location>
        <begin position="2"/>
        <end position="240"/>
    </location>
</feature>
<name>A0AAD9SD75_PHOAM</name>
<dbReference type="GO" id="GO:0016491">
    <property type="term" value="F:oxidoreductase activity"/>
    <property type="evidence" value="ECO:0007669"/>
    <property type="project" value="UniProtKB-KW"/>
</dbReference>
<evidence type="ECO:0000313" key="5">
    <source>
        <dbReference type="Proteomes" id="UP001265746"/>
    </source>
</evidence>